<feature type="compositionally biased region" description="Polar residues" evidence="3">
    <location>
        <begin position="239"/>
        <end position="250"/>
    </location>
</feature>
<dbReference type="Proteomes" id="UP001652740">
    <property type="component" value="Unplaced"/>
</dbReference>
<evidence type="ECO:0000313" key="6">
    <source>
        <dbReference type="RefSeq" id="XP_052756364.1"/>
    </source>
</evidence>
<dbReference type="CDD" id="cd23311">
    <property type="entry name" value="beta-trefoil_FGF_Bnl-like"/>
    <property type="match status" value="1"/>
</dbReference>
<dbReference type="RefSeq" id="XP_052756376.1">
    <property type="nucleotide sequence ID" value="XM_052900416.1"/>
</dbReference>
<dbReference type="RefSeq" id="XP_052756367.1">
    <property type="nucleotide sequence ID" value="XM_052900407.1"/>
</dbReference>
<reference evidence="5 6" key="1">
    <citation type="submission" date="2025-05" db="UniProtKB">
        <authorList>
            <consortium name="RefSeq"/>
        </authorList>
    </citation>
    <scope>IDENTIFICATION</scope>
    <source>
        <tissue evidence="5 6">Whole larvae</tissue>
    </source>
</reference>
<keyword evidence="4" id="KW-1185">Reference proteome</keyword>
<dbReference type="PANTHER" id="PTHR11486">
    <property type="entry name" value="FIBROBLAST GROWTH FACTOR"/>
    <property type="match status" value="1"/>
</dbReference>
<dbReference type="GeneID" id="113522291"/>
<dbReference type="Pfam" id="PF00167">
    <property type="entry name" value="FGF"/>
    <property type="match status" value="1"/>
</dbReference>
<evidence type="ECO:0000256" key="2">
    <source>
        <dbReference type="RuleBase" id="RU049442"/>
    </source>
</evidence>
<evidence type="ECO:0000313" key="4">
    <source>
        <dbReference type="Proteomes" id="UP001652740"/>
    </source>
</evidence>
<dbReference type="RefSeq" id="XP_052756364.1">
    <property type="nucleotide sequence ID" value="XM_052900404.1"/>
</dbReference>
<organism evidence="4 5">
    <name type="scientific">Galleria mellonella</name>
    <name type="common">Greater wax moth</name>
    <dbReference type="NCBI Taxonomy" id="7137"/>
    <lineage>
        <taxon>Eukaryota</taxon>
        <taxon>Metazoa</taxon>
        <taxon>Ecdysozoa</taxon>
        <taxon>Arthropoda</taxon>
        <taxon>Hexapoda</taxon>
        <taxon>Insecta</taxon>
        <taxon>Pterygota</taxon>
        <taxon>Neoptera</taxon>
        <taxon>Endopterygota</taxon>
        <taxon>Lepidoptera</taxon>
        <taxon>Glossata</taxon>
        <taxon>Ditrysia</taxon>
        <taxon>Pyraloidea</taxon>
        <taxon>Pyralidae</taxon>
        <taxon>Galleriinae</taxon>
        <taxon>Galleria</taxon>
    </lineage>
</organism>
<comment type="similarity">
    <text evidence="1 2">Belongs to the heparin-binding growth factors family.</text>
</comment>
<dbReference type="PRINTS" id="PR00262">
    <property type="entry name" value="IL1HBGF"/>
</dbReference>
<feature type="compositionally biased region" description="Basic residues" evidence="3">
    <location>
        <begin position="210"/>
        <end position="236"/>
    </location>
</feature>
<evidence type="ECO:0000313" key="7">
    <source>
        <dbReference type="RefSeq" id="XP_052756367.1"/>
    </source>
</evidence>
<dbReference type="InterPro" id="IPR002209">
    <property type="entry name" value="Fibroblast_GF_fam"/>
</dbReference>
<evidence type="ECO:0000313" key="9">
    <source>
        <dbReference type="RefSeq" id="XP_052756376.1"/>
    </source>
</evidence>
<dbReference type="PRINTS" id="PR00263">
    <property type="entry name" value="HBGFFGF"/>
</dbReference>
<dbReference type="RefSeq" id="XP_052756381.1">
    <property type="nucleotide sequence ID" value="XM_052900421.1"/>
</dbReference>
<keyword evidence="2" id="KW-0732">Signal</keyword>
<evidence type="ECO:0000256" key="3">
    <source>
        <dbReference type="SAM" id="MobiDB-lite"/>
    </source>
</evidence>
<evidence type="ECO:0000313" key="10">
    <source>
        <dbReference type="RefSeq" id="XP_052756381.1"/>
    </source>
</evidence>
<feature type="signal peptide" evidence="2">
    <location>
        <begin position="1"/>
        <end position="22"/>
    </location>
</feature>
<sequence>MHLRTRPLRLILAALALATCAAAPAPEPRAQRSANLSHITGTSRKIQMFLKNRYLQLLPDGTVNGTTDGNSEYTILQRATFKVGLLTIQGVYTCLYLCMDACGYQYAHKDLSDDCLFQEHLEENNYNTYSRIRNGKKTFLALDNRGRARRTQIPMSRQLGNLSTYALTLTRRWDGHGHKPTQCPPRRHRGKLKRPPPRHRNCLQRLQKQNLRHKRKHKKANNPKKKQRHPKARRKHENSTTTTTEVSWDESTMSTMSTTTDAEFFRSATAQEAVGRA</sequence>
<gene>
    <name evidence="5 6 7 8 9 10" type="primary">LOC113522291</name>
</gene>
<feature type="chain" id="PRO_5044948649" description="Fibroblast growth factor" evidence="2">
    <location>
        <begin position="23"/>
        <end position="277"/>
    </location>
</feature>
<evidence type="ECO:0000313" key="8">
    <source>
        <dbReference type="RefSeq" id="XP_052756372.1"/>
    </source>
</evidence>
<feature type="compositionally biased region" description="Low complexity" evidence="3">
    <location>
        <begin position="251"/>
        <end position="260"/>
    </location>
</feature>
<evidence type="ECO:0000256" key="1">
    <source>
        <dbReference type="ARBA" id="ARBA00007936"/>
    </source>
</evidence>
<dbReference type="SMART" id="SM00442">
    <property type="entry name" value="FGF"/>
    <property type="match status" value="1"/>
</dbReference>
<proteinExistence type="inferred from homology"/>
<dbReference type="Gene3D" id="2.80.10.50">
    <property type="match status" value="1"/>
</dbReference>
<protein>
    <recommendedName>
        <fullName evidence="2">Fibroblast growth factor</fullName>
        <shortName evidence="2">FGF</shortName>
    </recommendedName>
</protein>
<accession>A0ABM3MYN8</accession>
<feature type="region of interest" description="Disordered" evidence="3">
    <location>
        <begin position="175"/>
        <end position="277"/>
    </location>
</feature>
<feature type="compositionally biased region" description="Basic residues" evidence="3">
    <location>
        <begin position="185"/>
        <end position="202"/>
    </location>
</feature>
<dbReference type="RefSeq" id="XP_052756372.1">
    <property type="nucleotide sequence ID" value="XM_052900412.1"/>
</dbReference>
<evidence type="ECO:0000313" key="5">
    <source>
        <dbReference type="RefSeq" id="XP_052756360.1"/>
    </source>
</evidence>
<dbReference type="InterPro" id="IPR008996">
    <property type="entry name" value="IL1/FGF"/>
</dbReference>
<name>A0ABM3MYN8_GALME</name>
<dbReference type="SUPFAM" id="SSF50353">
    <property type="entry name" value="Cytokine"/>
    <property type="match status" value="1"/>
</dbReference>
<dbReference type="RefSeq" id="XP_052756360.1">
    <property type="nucleotide sequence ID" value="XM_052900400.1"/>
</dbReference>